<dbReference type="Proteomes" id="UP000004810">
    <property type="component" value="Unassembled WGS sequence"/>
</dbReference>
<dbReference type="EMBL" id="ADBV01002307">
    <property type="protein sequence ID" value="EJW83289.1"/>
    <property type="molecule type" value="Genomic_DNA"/>
</dbReference>
<evidence type="ECO:0000313" key="2">
    <source>
        <dbReference type="Proteomes" id="UP000004810"/>
    </source>
</evidence>
<organism evidence="1 2">
    <name type="scientific">Wuchereria bancrofti</name>
    <dbReference type="NCBI Taxonomy" id="6293"/>
    <lineage>
        <taxon>Eukaryota</taxon>
        <taxon>Metazoa</taxon>
        <taxon>Ecdysozoa</taxon>
        <taxon>Nematoda</taxon>
        <taxon>Chromadorea</taxon>
        <taxon>Rhabditida</taxon>
        <taxon>Spirurina</taxon>
        <taxon>Spiruromorpha</taxon>
        <taxon>Filarioidea</taxon>
        <taxon>Onchocercidae</taxon>
        <taxon>Wuchereria</taxon>
    </lineage>
</organism>
<protein>
    <submittedName>
        <fullName evidence="1">Uncharacterized protein</fullName>
    </submittedName>
</protein>
<gene>
    <name evidence="1" type="ORF">WUBG_05801</name>
</gene>
<name>J9F7F2_WUCBA</name>
<dbReference type="AlphaFoldDB" id="J9F7F2"/>
<comment type="caution">
    <text evidence="1">The sequence shown here is derived from an EMBL/GenBank/DDBJ whole genome shotgun (WGS) entry which is preliminary data.</text>
</comment>
<accession>J9F7F2</accession>
<proteinExistence type="predicted"/>
<reference evidence="2" key="1">
    <citation type="submission" date="2012-08" db="EMBL/GenBank/DDBJ databases">
        <title>The Genome Sequence of Wuchereria bancrofti.</title>
        <authorList>
            <person name="Nutman T.B."/>
            <person name="Fink D.L."/>
            <person name="Russ C."/>
            <person name="Young S."/>
            <person name="Zeng Q."/>
            <person name="Koehrsen M."/>
            <person name="Alvarado L."/>
            <person name="Berlin A."/>
            <person name="Chapman S.B."/>
            <person name="Chen Z."/>
            <person name="Freedman E."/>
            <person name="Gellesch M."/>
            <person name="Goldberg J."/>
            <person name="Griggs A."/>
            <person name="Gujja S."/>
            <person name="Heilman E.R."/>
            <person name="Heiman D."/>
            <person name="Hepburn T."/>
            <person name="Howarth C."/>
            <person name="Jen D."/>
            <person name="Larson L."/>
            <person name="Lewis B."/>
            <person name="Mehta T."/>
            <person name="Park D."/>
            <person name="Pearson M."/>
            <person name="Roberts A."/>
            <person name="Saif S."/>
            <person name="Shea T."/>
            <person name="Shenoy N."/>
            <person name="Sisk P."/>
            <person name="Stolte C."/>
            <person name="Sykes S."/>
            <person name="Walk T."/>
            <person name="White J."/>
            <person name="Yandava C."/>
            <person name="Haas B."/>
            <person name="Henn M.R."/>
            <person name="Nusbaum C."/>
            <person name="Birren B."/>
        </authorList>
    </citation>
    <scope>NUCLEOTIDE SEQUENCE [LARGE SCALE GENOMIC DNA]</scope>
    <source>
        <strain evidence="2">NA</strain>
    </source>
</reference>
<sequence>MLITVERVVESLLFSRLEITRSPVIEQKGGTPSNDMHSTNNEITFQVCKNSQNIKTYQTSPDPEEKSKTLPNQLLRLLFKNSTTAPSRIHDTFNWCHPEPVPRSISNTTH</sequence>
<evidence type="ECO:0000313" key="1">
    <source>
        <dbReference type="EMBL" id="EJW83289.1"/>
    </source>
</evidence>